<dbReference type="EMBL" id="BLLF01002791">
    <property type="protein sequence ID" value="GFH25351.1"/>
    <property type="molecule type" value="Genomic_DNA"/>
</dbReference>
<dbReference type="InterPro" id="IPR036273">
    <property type="entry name" value="CRAL/TRIO_N_dom_sf"/>
</dbReference>
<sequence>MGATVSLLAFRQRASTLPRATGGASGPSSPAVCLRTAWRSDEPRMGRGFARVRSFFSTSGDAAVGEVALSNAADDPKAALRPMVSCSSHRYIPTHRSRSRHQPTTTAAMSKSDLFEIGWPGPVQVPTLPAAGAQADSTHTCCSKQLRPNHKEEQAAKIIRLRHQLQTSGKANTAGAQLVEGGELQQACDVVSDAYLYRWLRARSWDVALAATDIVKHAQWRVAFMPNGGISQEAVAKELATEKLILQGFDCHGRPLVIILVKMAVAHAERNPRGQCTVLLDLTDMAMVSMDVQAIRTLFNLLGDHYVER</sequence>
<keyword evidence="3" id="KW-1185">Reference proteome</keyword>
<proteinExistence type="predicted"/>
<dbReference type="SMART" id="SM01100">
    <property type="entry name" value="CRAL_TRIO_N"/>
    <property type="match status" value="1"/>
</dbReference>
<dbReference type="InterPro" id="IPR011074">
    <property type="entry name" value="CRAL/TRIO_N_dom"/>
</dbReference>
<feature type="domain" description="CRAL/TRIO N-terminal" evidence="1">
    <location>
        <begin position="192"/>
        <end position="217"/>
    </location>
</feature>
<accession>A0A699ZSP3</accession>
<dbReference type="PANTHER" id="PTHR46277">
    <property type="entry name" value="OS03G0850700 PROTEIN"/>
    <property type="match status" value="1"/>
</dbReference>
<name>A0A699ZSP3_HAELA</name>
<evidence type="ECO:0000313" key="2">
    <source>
        <dbReference type="EMBL" id="GFH25351.1"/>
    </source>
</evidence>
<reference evidence="2 3" key="1">
    <citation type="submission" date="2020-02" db="EMBL/GenBank/DDBJ databases">
        <title>Draft genome sequence of Haematococcus lacustris strain NIES-144.</title>
        <authorList>
            <person name="Morimoto D."/>
            <person name="Nakagawa S."/>
            <person name="Yoshida T."/>
            <person name="Sawayama S."/>
        </authorList>
    </citation>
    <scope>NUCLEOTIDE SEQUENCE [LARGE SCALE GENOMIC DNA]</scope>
    <source>
        <strain evidence="2 3">NIES-144</strain>
    </source>
</reference>
<evidence type="ECO:0000313" key="3">
    <source>
        <dbReference type="Proteomes" id="UP000485058"/>
    </source>
</evidence>
<dbReference type="SUPFAM" id="SSF46938">
    <property type="entry name" value="CRAL/TRIO N-terminal domain"/>
    <property type="match status" value="1"/>
</dbReference>
<protein>
    <submittedName>
        <fullName evidence="2">CRAL-TRIO domain-containing protein</fullName>
    </submittedName>
</protein>
<dbReference type="Gene3D" id="3.40.525.10">
    <property type="entry name" value="CRAL-TRIO lipid binding domain"/>
    <property type="match status" value="1"/>
</dbReference>
<gene>
    <name evidence="2" type="ORF">HaLaN_23296</name>
</gene>
<dbReference type="AlphaFoldDB" id="A0A699ZSP3"/>
<dbReference type="SUPFAM" id="SSF52087">
    <property type="entry name" value="CRAL/TRIO domain"/>
    <property type="match status" value="1"/>
</dbReference>
<dbReference type="InterPro" id="IPR036865">
    <property type="entry name" value="CRAL-TRIO_dom_sf"/>
</dbReference>
<evidence type="ECO:0000259" key="1">
    <source>
        <dbReference type="SMART" id="SM01100"/>
    </source>
</evidence>
<dbReference type="Proteomes" id="UP000485058">
    <property type="component" value="Unassembled WGS sequence"/>
</dbReference>
<dbReference type="PANTHER" id="PTHR46277:SF3">
    <property type="entry name" value="BINDING PROTEIN, PUTATIVE-RELATED"/>
    <property type="match status" value="1"/>
</dbReference>
<comment type="caution">
    <text evidence="2">The sequence shown here is derived from an EMBL/GenBank/DDBJ whole genome shotgun (WGS) entry which is preliminary data.</text>
</comment>
<organism evidence="2 3">
    <name type="scientific">Haematococcus lacustris</name>
    <name type="common">Green alga</name>
    <name type="synonym">Haematococcus pluvialis</name>
    <dbReference type="NCBI Taxonomy" id="44745"/>
    <lineage>
        <taxon>Eukaryota</taxon>
        <taxon>Viridiplantae</taxon>
        <taxon>Chlorophyta</taxon>
        <taxon>core chlorophytes</taxon>
        <taxon>Chlorophyceae</taxon>
        <taxon>CS clade</taxon>
        <taxon>Chlamydomonadales</taxon>
        <taxon>Haematococcaceae</taxon>
        <taxon>Haematococcus</taxon>
    </lineage>
</organism>